<evidence type="ECO:0000313" key="3">
    <source>
        <dbReference type="Proteomes" id="UP000186817"/>
    </source>
</evidence>
<dbReference type="Proteomes" id="UP000186817">
    <property type="component" value="Unassembled WGS sequence"/>
</dbReference>
<gene>
    <name evidence="2" type="ORF">AK812_SmicGene41275</name>
</gene>
<evidence type="ECO:0000256" key="1">
    <source>
        <dbReference type="SAM" id="MobiDB-lite"/>
    </source>
</evidence>
<reference evidence="2 3" key="1">
    <citation type="submission" date="2016-02" db="EMBL/GenBank/DDBJ databases">
        <title>Genome analysis of coral dinoflagellate symbionts highlights evolutionary adaptations to a symbiotic lifestyle.</title>
        <authorList>
            <person name="Aranda M."/>
            <person name="Li Y."/>
            <person name="Liew Y.J."/>
            <person name="Baumgarten S."/>
            <person name="Simakov O."/>
            <person name="Wilson M."/>
            <person name="Piel J."/>
            <person name="Ashoor H."/>
            <person name="Bougouffa S."/>
            <person name="Bajic V.B."/>
            <person name="Ryu T."/>
            <person name="Ravasi T."/>
            <person name="Bayer T."/>
            <person name="Micklem G."/>
            <person name="Kim H."/>
            <person name="Bhak J."/>
            <person name="Lajeunesse T.C."/>
            <person name="Voolstra C.R."/>
        </authorList>
    </citation>
    <scope>NUCLEOTIDE SEQUENCE [LARGE SCALE GENOMIC DNA]</scope>
    <source>
        <strain evidence="2 3">CCMP2467</strain>
    </source>
</reference>
<dbReference type="OrthoDB" id="10664516at2759"/>
<dbReference type="AlphaFoldDB" id="A0A1Q9C6J4"/>
<keyword evidence="3" id="KW-1185">Reference proteome</keyword>
<evidence type="ECO:0000313" key="2">
    <source>
        <dbReference type="EMBL" id="OLP78539.1"/>
    </source>
</evidence>
<name>A0A1Q9C6J4_SYMMI</name>
<dbReference type="EMBL" id="LSRX01001598">
    <property type="protein sequence ID" value="OLP78539.1"/>
    <property type="molecule type" value="Genomic_DNA"/>
</dbReference>
<protein>
    <submittedName>
        <fullName evidence="2">Uncharacterized protein</fullName>
    </submittedName>
</protein>
<comment type="caution">
    <text evidence="2">The sequence shown here is derived from an EMBL/GenBank/DDBJ whole genome shotgun (WGS) entry which is preliminary data.</text>
</comment>
<organism evidence="2 3">
    <name type="scientific">Symbiodinium microadriaticum</name>
    <name type="common">Dinoflagellate</name>
    <name type="synonym">Zooxanthella microadriatica</name>
    <dbReference type="NCBI Taxonomy" id="2951"/>
    <lineage>
        <taxon>Eukaryota</taxon>
        <taxon>Sar</taxon>
        <taxon>Alveolata</taxon>
        <taxon>Dinophyceae</taxon>
        <taxon>Suessiales</taxon>
        <taxon>Symbiodiniaceae</taxon>
        <taxon>Symbiodinium</taxon>
    </lineage>
</organism>
<sequence length="646" mass="71461">MRASVDACSQQLARSMQGVRLCKGISILPWPQHLLERMVLNQPSCWTHACFVGFRTVLVVALASCSTGRDMQRKQELESTGDGELIIVFSPKLLHHRYGSFRSCQVPGRDGGLEVGALPDEAVEAEGRRGPKRPKEGRQPARGGLKAISTLQRAQVMFENGAEILFGSISPFLGGLLAESLHYRLVFVRPLLRAYGGKSHVANLKLAFAAPVCAVAELLLLQLSFCLYLAAAVVDLQCRDPFLQLALCVAPPSRILRDVRARTFSCAFDAEHPEAALWKISTIRSHGKATETYGDSKGRKRTEEMQAGTSLQPYQFFVPNWKRTEEMQVCAVAELLLLQLSFCLYLAAAVVDLQCRDPFLQLALCVAPPSRILRDVRARTFSCAFDAEHPEAALWKISTIRSHGKATETYGDSKGRKRTEEMQVCAVAELLLLQLSFCLYLAAAVVDLQCRDPFLQLALCVAPPSRILRDVRARTFSCAFDAEHPEAALCPPFMHAAGASLQPYRPASLPSPDASWLRFTKHLHLTYAADSSSTGQLMVLSLFLELAEYVSWRSVDLRTLRLGCGEEALSDRTYFKNREGRKFLKRGNERAACRFLEQPLRGLVSSGLVAAGRSIREFDMRAVRAATAVAWVPFQFQGRGAPVSGR</sequence>
<feature type="compositionally biased region" description="Basic and acidic residues" evidence="1">
    <location>
        <begin position="125"/>
        <end position="139"/>
    </location>
</feature>
<accession>A0A1Q9C6J4</accession>
<proteinExistence type="predicted"/>
<feature type="region of interest" description="Disordered" evidence="1">
    <location>
        <begin position="123"/>
        <end position="142"/>
    </location>
</feature>